<dbReference type="PANTHER" id="PTHR18901:SF38">
    <property type="entry name" value="PSEUDOURIDINE-5'-PHOSPHATASE"/>
    <property type="match status" value="1"/>
</dbReference>
<dbReference type="AlphaFoldDB" id="A0A6G1GHA5"/>
<dbReference type="InterPro" id="IPR036412">
    <property type="entry name" value="HAD-like_sf"/>
</dbReference>
<dbReference type="Proteomes" id="UP000504638">
    <property type="component" value="Unplaced"/>
</dbReference>
<dbReference type="InterPro" id="IPR023214">
    <property type="entry name" value="HAD_sf"/>
</dbReference>
<dbReference type="PANTHER" id="PTHR18901">
    <property type="entry name" value="2-DEOXYGLUCOSE-6-PHOSPHATE PHOSPHATASE 2"/>
    <property type="match status" value="1"/>
</dbReference>
<dbReference type="RefSeq" id="XP_033539003.1">
    <property type="nucleotide sequence ID" value="XM_033682384.1"/>
</dbReference>
<gene>
    <name evidence="1 3" type="ORF">P152DRAFT_504642</name>
</gene>
<sequence>MTSPRGLPRIRACIFDMDGVLIDSEDLYTVAVNKILAAHGKPNLPWHIKAQLQGRPALEATRIFHTWAQLPLSTTEYTTLLHAHHTALFPTCRPLPGVEPLLTTLATGTAPPTRIALATSSYSGTFALKTTHLAHVFGNFPADCLVKGDDPRIPKGRGKPAPDIFLVALRSVNEGLEKGEEAIRPEECLVFEDSVPGVEAARRAGMQVVWVPHMGLWGEVKGREGEVLAGLTGEHVEEAEVVAETGSGGWPGKKGDAWGRRLETLEGFPFHEYGITIEERK</sequence>
<name>A0A6G1GHA5_9PEZI</name>
<dbReference type="SUPFAM" id="SSF56784">
    <property type="entry name" value="HAD-like"/>
    <property type="match status" value="1"/>
</dbReference>
<dbReference type="EMBL" id="ML975149">
    <property type="protein sequence ID" value="KAF1817372.1"/>
    <property type="molecule type" value="Genomic_DNA"/>
</dbReference>
<accession>A0A6G1GHA5</accession>
<dbReference type="InterPro" id="IPR023198">
    <property type="entry name" value="PGP-like_dom2"/>
</dbReference>
<dbReference type="SFLD" id="SFLDS00003">
    <property type="entry name" value="Haloacid_Dehalogenase"/>
    <property type="match status" value="1"/>
</dbReference>
<dbReference type="FunFam" id="1.10.150.240:FF:000001">
    <property type="entry name" value="Haloacid dehalogenase-like hydrolase domain"/>
    <property type="match status" value="1"/>
</dbReference>
<dbReference type="Pfam" id="PF00702">
    <property type="entry name" value="Hydrolase"/>
    <property type="match status" value="1"/>
</dbReference>
<reference evidence="3" key="3">
    <citation type="submission" date="2025-04" db="UniProtKB">
        <authorList>
            <consortium name="RefSeq"/>
        </authorList>
    </citation>
    <scope>IDENTIFICATION</scope>
    <source>
        <strain evidence="3">CBS 781.70</strain>
    </source>
</reference>
<organism evidence="1">
    <name type="scientific">Eremomyces bilateralis CBS 781.70</name>
    <dbReference type="NCBI Taxonomy" id="1392243"/>
    <lineage>
        <taxon>Eukaryota</taxon>
        <taxon>Fungi</taxon>
        <taxon>Dikarya</taxon>
        <taxon>Ascomycota</taxon>
        <taxon>Pezizomycotina</taxon>
        <taxon>Dothideomycetes</taxon>
        <taxon>Dothideomycetes incertae sedis</taxon>
        <taxon>Eremomycetales</taxon>
        <taxon>Eremomycetaceae</taxon>
        <taxon>Eremomyces</taxon>
    </lineage>
</organism>
<dbReference type="SFLD" id="SFLDG01129">
    <property type="entry name" value="C1.5:_HAD__Beta-PGM__Phosphata"/>
    <property type="match status" value="1"/>
</dbReference>
<reference evidence="3" key="2">
    <citation type="submission" date="2020-04" db="EMBL/GenBank/DDBJ databases">
        <authorList>
            <consortium name="NCBI Genome Project"/>
        </authorList>
    </citation>
    <scope>NUCLEOTIDE SEQUENCE</scope>
    <source>
        <strain evidence="3">CBS 781.70</strain>
    </source>
</reference>
<dbReference type="Gene3D" id="3.40.50.1000">
    <property type="entry name" value="HAD superfamily/HAD-like"/>
    <property type="match status" value="1"/>
</dbReference>
<reference evidence="1 3" key="1">
    <citation type="submission" date="2020-01" db="EMBL/GenBank/DDBJ databases">
        <authorList>
            <consortium name="DOE Joint Genome Institute"/>
            <person name="Haridas S."/>
            <person name="Albert R."/>
            <person name="Binder M."/>
            <person name="Bloem J."/>
            <person name="Labutti K."/>
            <person name="Salamov A."/>
            <person name="Andreopoulos B."/>
            <person name="Baker S.E."/>
            <person name="Barry K."/>
            <person name="Bills G."/>
            <person name="Bluhm B.H."/>
            <person name="Cannon C."/>
            <person name="Castanera R."/>
            <person name="Culley D.E."/>
            <person name="Daum C."/>
            <person name="Ezra D."/>
            <person name="Gonzalez J.B."/>
            <person name="Henrissat B."/>
            <person name="Kuo A."/>
            <person name="Liang C."/>
            <person name="Lipzen A."/>
            <person name="Lutzoni F."/>
            <person name="Magnuson J."/>
            <person name="Mondo S."/>
            <person name="Nolan M."/>
            <person name="Ohm R."/>
            <person name="Pangilinan J."/>
            <person name="Park H.-J."/>
            <person name="Ramirez L."/>
            <person name="Alfaro M."/>
            <person name="Sun H."/>
            <person name="Tritt A."/>
            <person name="Yoshinaga Y."/>
            <person name="Zwiers L.-H."/>
            <person name="Turgeon B.G."/>
            <person name="Goodwin S.B."/>
            <person name="Spatafora J.W."/>
            <person name="Crous P.W."/>
            <person name="Grigoriev I.V."/>
        </authorList>
    </citation>
    <scope>NUCLEOTIDE SEQUENCE</scope>
    <source>
        <strain evidence="1 3">CBS 781.70</strain>
    </source>
</reference>
<dbReference type="GO" id="GO:0016791">
    <property type="term" value="F:phosphatase activity"/>
    <property type="evidence" value="ECO:0007669"/>
    <property type="project" value="UniProtKB-ARBA"/>
</dbReference>
<dbReference type="GeneID" id="54422954"/>
<evidence type="ECO:0000313" key="2">
    <source>
        <dbReference type="Proteomes" id="UP000504638"/>
    </source>
</evidence>
<dbReference type="Gene3D" id="1.10.150.240">
    <property type="entry name" value="Putative phosphatase, domain 2"/>
    <property type="match status" value="1"/>
</dbReference>
<proteinExistence type="predicted"/>
<evidence type="ECO:0000313" key="1">
    <source>
        <dbReference type="EMBL" id="KAF1817372.1"/>
    </source>
</evidence>
<keyword evidence="2" id="KW-1185">Reference proteome</keyword>
<dbReference type="InterPro" id="IPR006439">
    <property type="entry name" value="HAD-SF_hydro_IA"/>
</dbReference>
<dbReference type="NCBIfam" id="TIGR01509">
    <property type="entry name" value="HAD-SF-IA-v3"/>
    <property type="match status" value="1"/>
</dbReference>
<protein>
    <submittedName>
        <fullName evidence="1 3">HAD-like protein</fullName>
    </submittedName>
</protein>
<evidence type="ECO:0000313" key="3">
    <source>
        <dbReference type="RefSeq" id="XP_033539003.1"/>
    </source>
</evidence>
<dbReference type="OrthoDB" id="40579at2759"/>